<feature type="transmembrane region" description="Helical" evidence="1">
    <location>
        <begin position="278"/>
        <end position="299"/>
    </location>
</feature>
<keyword evidence="1" id="KW-0812">Transmembrane</keyword>
<dbReference type="PANTHER" id="PTHR48090:SF7">
    <property type="entry name" value="RFBJ PROTEIN"/>
    <property type="match status" value="1"/>
</dbReference>
<dbReference type="STRING" id="573501.SAMN04487999_2442"/>
<dbReference type="InterPro" id="IPR001173">
    <property type="entry name" value="Glyco_trans_2-like"/>
</dbReference>
<dbReference type="EMBL" id="QOVN01000003">
    <property type="protein sequence ID" value="RXG29616.1"/>
    <property type="molecule type" value="Genomic_DNA"/>
</dbReference>
<reference evidence="4" key="1">
    <citation type="submission" date="2016-11" db="EMBL/GenBank/DDBJ databases">
        <authorList>
            <person name="Jaros S."/>
            <person name="Januszkiewicz K."/>
            <person name="Wedrychowicz H."/>
        </authorList>
    </citation>
    <scope>NUCLEOTIDE SEQUENCE [LARGE SCALE GENOMIC DNA]</scope>
    <source>
        <strain evidence="4">DSM 19859</strain>
    </source>
</reference>
<evidence type="ECO:0000313" key="4">
    <source>
        <dbReference type="EMBL" id="SHI16458.1"/>
    </source>
</evidence>
<keyword evidence="1" id="KW-0472">Membrane</keyword>
<reference evidence="5" key="2">
    <citation type="submission" date="2016-11" db="EMBL/GenBank/DDBJ databases">
        <authorList>
            <person name="Varghese N."/>
            <person name="Submissions S."/>
        </authorList>
    </citation>
    <scope>NUCLEOTIDE SEQUENCE [LARGE SCALE GENOMIC DNA]</scope>
    <source>
        <strain evidence="5">DSM 19859</strain>
    </source>
</reference>
<dbReference type="Proteomes" id="UP000290037">
    <property type="component" value="Unassembled WGS sequence"/>
</dbReference>
<gene>
    <name evidence="3" type="ORF">DSM01_1718</name>
    <name evidence="4" type="ORF">SAMN04487999_2442</name>
</gene>
<keyword evidence="1" id="KW-1133">Transmembrane helix</keyword>
<organism evidence="4 5">
    <name type="scientific">Leeuwenhoekiella palythoae</name>
    <dbReference type="NCBI Taxonomy" id="573501"/>
    <lineage>
        <taxon>Bacteria</taxon>
        <taxon>Pseudomonadati</taxon>
        <taxon>Bacteroidota</taxon>
        <taxon>Flavobacteriia</taxon>
        <taxon>Flavobacteriales</taxon>
        <taxon>Flavobacteriaceae</taxon>
        <taxon>Leeuwenhoekiella</taxon>
    </lineage>
</organism>
<accession>A0A1M5YX88</accession>
<dbReference type="SUPFAM" id="SSF53448">
    <property type="entry name" value="Nucleotide-diphospho-sugar transferases"/>
    <property type="match status" value="1"/>
</dbReference>
<reference evidence="3 6" key="3">
    <citation type="submission" date="2018-07" db="EMBL/GenBank/DDBJ databases">
        <title>Leeuwenhoekiella genomics.</title>
        <authorList>
            <person name="Tahon G."/>
            <person name="Willems A."/>
        </authorList>
    </citation>
    <scope>NUCLEOTIDE SEQUENCE [LARGE SCALE GENOMIC DNA]</scope>
    <source>
        <strain evidence="3 6">LMG 24856</strain>
    </source>
</reference>
<dbReference type="Gene3D" id="3.90.550.10">
    <property type="entry name" value="Spore Coat Polysaccharide Biosynthesis Protein SpsA, Chain A"/>
    <property type="match status" value="1"/>
</dbReference>
<dbReference type="InterPro" id="IPR029044">
    <property type="entry name" value="Nucleotide-diphossugar_trans"/>
</dbReference>
<evidence type="ECO:0000259" key="2">
    <source>
        <dbReference type="Pfam" id="PF00535"/>
    </source>
</evidence>
<keyword evidence="6" id="KW-1185">Reference proteome</keyword>
<evidence type="ECO:0000313" key="3">
    <source>
        <dbReference type="EMBL" id="RXG29616.1"/>
    </source>
</evidence>
<sequence>MLIPKLLEQDFSVFEILVVNDHSTDESLELLREFDQKHHNFKFLNLTEQTGKKAGITAAVSLAQYDRLVFTDADCIPASKHWLRSMHSAFMPNAEIVLGYGAYLKLKNSFLNKLIRFETLLTALQYFAYALHKNTYMGVGRNLAYTKTLFTTSGGFEAHKHVKPGDDDLFVNQNATPTNVALCINPKAFTISQPKTTWKSWFIQKRRHVGIAHLYQAKHQVQLALFYCSQVLFFLFFLGAALTATAHFYIILCLFVVRELYVWGIYATTAKKLQERDLIPFILLLEPFLVSLQMLIFISNSLVKPRRWK</sequence>
<dbReference type="EMBL" id="FQXT01000004">
    <property type="protein sequence ID" value="SHI16458.1"/>
    <property type="molecule type" value="Genomic_DNA"/>
</dbReference>
<dbReference type="Pfam" id="PF00535">
    <property type="entry name" value="Glycos_transf_2"/>
    <property type="match status" value="1"/>
</dbReference>
<protein>
    <recommendedName>
        <fullName evidence="2">Glycosyltransferase 2-like domain-containing protein</fullName>
    </recommendedName>
</protein>
<feature type="domain" description="Glycosyltransferase 2-like" evidence="2">
    <location>
        <begin position="5"/>
        <end position="116"/>
    </location>
</feature>
<dbReference type="InterPro" id="IPR050256">
    <property type="entry name" value="Glycosyltransferase_2"/>
</dbReference>
<dbReference type="AlphaFoldDB" id="A0A1M5YX88"/>
<dbReference type="Proteomes" id="UP000184240">
    <property type="component" value="Unassembled WGS sequence"/>
</dbReference>
<name>A0A1M5YX88_9FLAO</name>
<dbReference type="PANTHER" id="PTHR48090">
    <property type="entry name" value="UNDECAPRENYL-PHOSPHATE 4-DEOXY-4-FORMAMIDO-L-ARABINOSE TRANSFERASE-RELATED"/>
    <property type="match status" value="1"/>
</dbReference>
<evidence type="ECO:0000256" key="1">
    <source>
        <dbReference type="SAM" id="Phobius"/>
    </source>
</evidence>
<evidence type="ECO:0000313" key="6">
    <source>
        <dbReference type="Proteomes" id="UP000290037"/>
    </source>
</evidence>
<evidence type="ECO:0000313" key="5">
    <source>
        <dbReference type="Proteomes" id="UP000184240"/>
    </source>
</evidence>
<proteinExistence type="predicted"/>